<evidence type="ECO:0000256" key="6">
    <source>
        <dbReference type="ARBA" id="ARBA00024195"/>
    </source>
</evidence>
<evidence type="ECO:0000256" key="1">
    <source>
        <dbReference type="ARBA" id="ARBA00022670"/>
    </source>
</evidence>
<dbReference type="SUPFAM" id="SSF50494">
    <property type="entry name" value="Trypsin-like serine proteases"/>
    <property type="match status" value="1"/>
</dbReference>
<keyword evidence="1 7" id="KW-0645">Protease</keyword>
<feature type="region of interest" description="Disordered" evidence="8">
    <location>
        <begin position="393"/>
        <end position="454"/>
    </location>
</feature>
<dbReference type="PANTHER" id="PTHR24260">
    <property type="match status" value="1"/>
</dbReference>
<evidence type="ECO:0000256" key="9">
    <source>
        <dbReference type="SAM" id="SignalP"/>
    </source>
</evidence>
<dbReference type="SMART" id="SM00020">
    <property type="entry name" value="Tryp_SPc"/>
    <property type="match status" value="1"/>
</dbReference>
<dbReference type="PROSITE" id="PS00134">
    <property type="entry name" value="TRYPSIN_HIS"/>
    <property type="match status" value="1"/>
</dbReference>
<evidence type="ECO:0000259" key="10">
    <source>
        <dbReference type="PROSITE" id="PS50240"/>
    </source>
</evidence>
<evidence type="ECO:0000256" key="3">
    <source>
        <dbReference type="ARBA" id="ARBA00022801"/>
    </source>
</evidence>
<dbReference type="PANTHER" id="PTHR24260:SF147">
    <property type="entry name" value="EG:BACR7A4.3 PROTEIN-RELATED"/>
    <property type="match status" value="1"/>
</dbReference>
<dbReference type="PROSITE" id="PS00135">
    <property type="entry name" value="TRYPSIN_SER"/>
    <property type="match status" value="1"/>
</dbReference>
<dbReference type="Pfam" id="PF00089">
    <property type="entry name" value="Trypsin"/>
    <property type="match status" value="1"/>
</dbReference>
<organism evidence="12 13">
    <name type="scientific">Dryococelus australis</name>
    <dbReference type="NCBI Taxonomy" id="614101"/>
    <lineage>
        <taxon>Eukaryota</taxon>
        <taxon>Metazoa</taxon>
        <taxon>Ecdysozoa</taxon>
        <taxon>Arthropoda</taxon>
        <taxon>Hexapoda</taxon>
        <taxon>Insecta</taxon>
        <taxon>Pterygota</taxon>
        <taxon>Neoptera</taxon>
        <taxon>Polyneoptera</taxon>
        <taxon>Phasmatodea</taxon>
        <taxon>Verophasmatodea</taxon>
        <taxon>Anareolatae</taxon>
        <taxon>Phasmatidae</taxon>
        <taxon>Eurycanthinae</taxon>
        <taxon>Dryococelus</taxon>
    </lineage>
</organism>
<evidence type="ECO:0000256" key="5">
    <source>
        <dbReference type="ARBA" id="ARBA00023157"/>
    </source>
</evidence>
<dbReference type="Gene3D" id="2.40.10.10">
    <property type="entry name" value="Trypsin-like serine proteases"/>
    <property type="match status" value="1"/>
</dbReference>
<feature type="compositionally biased region" description="Low complexity" evidence="8">
    <location>
        <begin position="393"/>
        <end position="439"/>
    </location>
</feature>
<dbReference type="InterPro" id="IPR051333">
    <property type="entry name" value="CLIP_Serine_Protease"/>
</dbReference>
<comment type="caution">
    <text evidence="12">The sequence shown here is derived from an EMBL/GenBank/DDBJ whole genome shotgun (WGS) entry which is preliminary data.</text>
</comment>
<evidence type="ECO:0000313" key="13">
    <source>
        <dbReference type="Proteomes" id="UP001159363"/>
    </source>
</evidence>
<name>A0ABQ9H9N0_9NEOP</name>
<evidence type="ECO:0000256" key="7">
    <source>
        <dbReference type="RuleBase" id="RU363034"/>
    </source>
</evidence>
<gene>
    <name evidence="12" type="ORF">PR048_017418</name>
</gene>
<evidence type="ECO:0000256" key="8">
    <source>
        <dbReference type="SAM" id="MobiDB-lite"/>
    </source>
</evidence>
<reference evidence="12 13" key="1">
    <citation type="submission" date="2023-02" db="EMBL/GenBank/DDBJ databases">
        <title>LHISI_Scaffold_Assembly.</title>
        <authorList>
            <person name="Stuart O.P."/>
            <person name="Cleave R."/>
            <person name="Magrath M.J.L."/>
            <person name="Mikheyev A.S."/>
        </authorList>
    </citation>
    <scope>NUCLEOTIDE SEQUENCE [LARGE SCALE GENOMIC DNA]</scope>
    <source>
        <strain evidence="12">Daus_M_001</strain>
        <tissue evidence="12">Leg muscle</tissue>
    </source>
</reference>
<dbReference type="PROSITE" id="PS50240">
    <property type="entry name" value="TRYPSIN_DOM"/>
    <property type="match status" value="1"/>
</dbReference>
<dbReference type="InterPro" id="IPR043504">
    <property type="entry name" value="Peptidase_S1_PA_chymotrypsin"/>
</dbReference>
<comment type="similarity">
    <text evidence="6">Belongs to the peptidase S1 family. CLIP subfamily.</text>
</comment>
<keyword evidence="5" id="KW-1015">Disulfide bond</keyword>
<feature type="domain" description="Clip" evidence="11">
    <location>
        <begin position="556"/>
        <end position="601"/>
    </location>
</feature>
<dbReference type="Proteomes" id="UP001159363">
    <property type="component" value="Chromosome 5"/>
</dbReference>
<feature type="domain" description="Peptidase S1" evidence="10">
    <location>
        <begin position="637"/>
        <end position="887"/>
    </location>
</feature>
<protein>
    <submittedName>
        <fullName evidence="12">Uncharacterized protein</fullName>
    </submittedName>
</protein>
<sequence>MEFVLVWLVVSFASPALTLHWSLKAGESCQMPSGEGGVCRLWSDCPSTFASIQKDGVRPVTCGFQGRNPIVCCAGNMTTPPTTTSTNPNPTTTISTTLTTTPTTTTSTYLTPTSTTTTSTTLAPNSNTTTSTTLNPTSTTTTPSPTTTTPTTTTSTTLTHTSNTTTSITLTPTSTTTTLTYTATTSTTPIPHYNLYHPQPHLYPYHHRPHHYHLHHPHLYLYNCHPHPHPYDLHHPRFHLYYYTHTHHYHLHPHHPHHYHYHPHPNHYHLHHPHPHLYLNHLHHPHPHLYHYRLQHPHHHLYHYHPHPHHYHIHHRHLHLYHYHLYHPHSHLYHYQPHPNHYHLHRPRLHLYNYHLHHRHLHLYHYHQHPHHHLRHPHSHLYHHPHHQHYTLPTLTPTTTTTTPTTTPTPTTTTTTSLTTTSITTSPTTTTTTTTVSTPTRRRSKAGEPCQMPSGEGGVCRLWSDCPSAFASFNKKGVRPVTCGFHGRGAIVCCAGNTTTPTTTTFTTPTPTPTTTIFTTPTPTPTTTIFTTPTPTSTSTTTMLTQTGRMRKAGEPCQMPSGEGGVCRLWSDCPSAFASFNNNGARRVRCGFHGRDPIFCCALTAVTTDTRSMQKKRKSEEACDLYSNKLPRITSKVIGGSFVFQGEMPHMLILFFIHQTTLGYRKPNSQKVAWLCGGSLISDRFVLTAAHCFEKKKIKLDVVRLGGVDLTDDKEGAVVVLPEKVIIHPNYTIGYDDIALIRLSTRVDFSMNLFPACLYTEDKLPSIPLSVAGWGGRNKYGDEKSDYLMKAVLWLTDRESCSRFHKGNPLLRKGVTDSMLCAHDQRGIQDTCHGDSGGPLQLLAHDDRDIYYIAGVTIIGSTICGGPTPSVYTRVFNYLTWIEDNVWP</sequence>
<dbReference type="InterPro" id="IPR038565">
    <property type="entry name" value="CLIP_sf"/>
</dbReference>
<proteinExistence type="inferred from homology"/>
<evidence type="ECO:0000259" key="11">
    <source>
        <dbReference type="PROSITE" id="PS51888"/>
    </source>
</evidence>
<feature type="chain" id="PRO_5046851911" evidence="9">
    <location>
        <begin position="19"/>
        <end position="888"/>
    </location>
</feature>
<dbReference type="InterPro" id="IPR018114">
    <property type="entry name" value="TRYPSIN_HIS"/>
</dbReference>
<feature type="domain" description="Clip" evidence="11">
    <location>
        <begin position="28"/>
        <end position="73"/>
    </location>
</feature>
<evidence type="ECO:0000313" key="12">
    <source>
        <dbReference type="EMBL" id="KAJ8880945.1"/>
    </source>
</evidence>
<keyword evidence="3 7" id="KW-0378">Hydrolase</keyword>
<evidence type="ECO:0000256" key="2">
    <source>
        <dbReference type="ARBA" id="ARBA00022729"/>
    </source>
</evidence>
<dbReference type="CDD" id="cd00190">
    <property type="entry name" value="Tryp_SPc"/>
    <property type="match status" value="1"/>
</dbReference>
<feature type="region of interest" description="Disordered" evidence="8">
    <location>
        <begin position="79"/>
        <end position="165"/>
    </location>
</feature>
<dbReference type="InterPro" id="IPR001314">
    <property type="entry name" value="Peptidase_S1A"/>
</dbReference>
<keyword evidence="13" id="KW-1185">Reference proteome</keyword>
<feature type="domain" description="Clip" evidence="11">
    <location>
        <begin position="449"/>
        <end position="494"/>
    </location>
</feature>
<feature type="region of interest" description="Disordered" evidence="8">
    <location>
        <begin position="504"/>
        <end position="527"/>
    </location>
</feature>
<dbReference type="PROSITE" id="PS51888">
    <property type="entry name" value="CLIP"/>
    <property type="match status" value="3"/>
</dbReference>
<keyword evidence="2 9" id="KW-0732">Signal</keyword>
<dbReference type="SMART" id="SM00680">
    <property type="entry name" value="CLIP"/>
    <property type="match status" value="3"/>
</dbReference>
<dbReference type="InterPro" id="IPR001254">
    <property type="entry name" value="Trypsin_dom"/>
</dbReference>
<dbReference type="EMBL" id="JARBHB010000006">
    <property type="protein sequence ID" value="KAJ8880945.1"/>
    <property type="molecule type" value="Genomic_DNA"/>
</dbReference>
<accession>A0ABQ9H9N0</accession>
<dbReference type="InterPro" id="IPR009003">
    <property type="entry name" value="Peptidase_S1_PA"/>
</dbReference>
<dbReference type="PRINTS" id="PR00722">
    <property type="entry name" value="CHYMOTRYPSIN"/>
</dbReference>
<feature type="signal peptide" evidence="9">
    <location>
        <begin position="1"/>
        <end position="18"/>
    </location>
</feature>
<dbReference type="InterPro" id="IPR033116">
    <property type="entry name" value="TRYPSIN_SER"/>
</dbReference>
<keyword evidence="4 7" id="KW-0720">Serine protease</keyword>
<dbReference type="InterPro" id="IPR022700">
    <property type="entry name" value="CLIP"/>
</dbReference>
<dbReference type="Gene3D" id="3.30.1640.30">
    <property type="match status" value="3"/>
</dbReference>
<evidence type="ECO:0000256" key="4">
    <source>
        <dbReference type="ARBA" id="ARBA00022825"/>
    </source>
</evidence>